<dbReference type="RefSeq" id="WP_150310262.1">
    <property type="nucleotide sequence ID" value="NZ_VMSO01000002.1"/>
</dbReference>
<dbReference type="EMBL" id="VMSO01000002">
    <property type="protein sequence ID" value="KAA8502645.1"/>
    <property type="molecule type" value="Genomic_DNA"/>
</dbReference>
<feature type="compositionally biased region" description="Polar residues" evidence="1">
    <location>
        <begin position="169"/>
        <end position="179"/>
    </location>
</feature>
<reference evidence="3" key="1">
    <citation type="submission" date="2019-07" db="EMBL/GenBank/DDBJ databases">
        <authorList>
            <person name="Wongkuna S."/>
            <person name="Scaria J."/>
        </authorList>
    </citation>
    <scope>NUCLEOTIDE SEQUENCE [LARGE SCALE GENOMIC DNA]</scope>
    <source>
        <strain evidence="3">SW178</strain>
    </source>
</reference>
<evidence type="ECO:0008006" key="5">
    <source>
        <dbReference type="Google" id="ProtNLM"/>
    </source>
</evidence>
<dbReference type="OrthoDB" id="9778998at2"/>
<dbReference type="Proteomes" id="UP000322025">
    <property type="component" value="Unassembled WGS sequence"/>
</dbReference>
<feature type="compositionally biased region" description="Low complexity" evidence="1">
    <location>
        <begin position="149"/>
        <end position="168"/>
    </location>
</feature>
<keyword evidence="2" id="KW-0812">Transmembrane</keyword>
<feature type="region of interest" description="Disordered" evidence="1">
    <location>
        <begin position="79"/>
        <end position="114"/>
    </location>
</feature>
<accession>A0A5M9I4R6</accession>
<feature type="region of interest" description="Disordered" evidence="1">
    <location>
        <begin position="149"/>
        <end position="180"/>
    </location>
</feature>
<keyword evidence="2" id="KW-0472">Membrane</keyword>
<keyword evidence="2" id="KW-1133">Transmembrane helix</keyword>
<dbReference type="InterPro" id="IPR019198">
    <property type="entry name" value="Beta_propeller_containing"/>
</dbReference>
<evidence type="ECO:0000313" key="3">
    <source>
        <dbReference type="EMBL" id="KAA8502645.1"/>
    </source>
</evidence>
<organism evidence="3 4">
    <name type="scientific">Mediterraneibacter catenae</name>
    <dbReference type="NCBI Taxonomy" id="2594882"/>
    <lineage>
        <taxon>Bacteria</taxon>
        <taxon>Bacillati</taxon>
        <taxon>Bacillota</taxon>
        <taxon>Clostridia</taxon>
        <taxon>Lachnospirales</taxon>
        <taxon>Lachnospiraceae</taxon>
        <taxon>Mediterraneibacter</taxon>
    </lineage>
</organism>
<keyword evidence="4" id="KW-1185">Reference proteome</keyword>
<proteinExistence type="predicted"/>
<feature type="transmembrane region" description="Helical" evidence="2">
    <location>
        <begin position="48"/>
        <end position="68"/>
    </location>
</feature>
<evidence type="ECO:0000256" key="2">
    <source>
        <dbReference type="SAM" id="Phobius"/>
    </source>
</evidence>
<evidence type="ECO:0000313" key="4">
    <source>
        <dbReference type="Proteomes" id="UP000322025"/>
    </source>
</evidence>
<evidence type="ECO:0000256" key="1">
    <source>
        <dbReference type="SAM" id="MobiDB-lite"/>
    </source>
</evidence>
<feature type="compositionally biased region" description="Low complexity" evidence="1">
    <location>
        <begin position="79"/>
        <end position="89"/>
    </location>
</feature>
<comment type="caution">
    <text evidence="3">The sequence shown here is derived from an EMBL/GenBank/DDBJ whole genome shotgun (WGS) entry which is preliminary data.</text>
</comment>
<dbReference type="Pfam" id="PF09826">
    <property type="entry name" value="Beta_propel"/>
    <property type="match status" value="1"/>
</dbReference>
<gene>
    <name evidence="3" type="ORF">FNY66_03175</name>
</gene>
<sequence>MEDREKKLEELIRSMAEDTGIPASIHPDAMEKKLEAVKTAKKRKLRRAYIAAAAAACLCVAVGIAGGYTHFFSGNPGAADMSSGSAGSAAGAGGSEDAGTANSASAGEEGSGENLIASAEDYDEIYEYIQAEREQDGTADGFGFTAETESAADTGASASSTDGAGVSSQGNAGNSYSDTNVREEGVGEADIVKTDGGCLYIVNGQTVEIVGIESAEMEELSEIRLADDCYVAELYVQDDRLAILYTRTEYGCGENGYAGAYRDYTCAVIYDISDRTNPVKAGNISQSGYYNTMRVRDGYVYVISNFYADMAAAREDTHAYIPEVQGNMIEASDIYMPQRQMGSQYTVISSISLDDPAEKADSIAVFGSSGICYVSTENIYITESWYGQDDADVTQTSIRKVAYKDGILRGVAQTKVDGTLKDSFSIDEYNGYLRLVTTVSQVSGSGLTGLADFFSGAEQEDSNSLYVLDENLEITGEIHDLAKDESIYSARFMGETGYFVTFKQVDPLFSVDLSDPADPEIIGELKIPGFSEYLHPYGDGLLLGIGMDVDEEGVTTEGVKVSMFDVSDPSDVKETENYVLEDMYGTDVGYNYKSVFVDVEKNLFGFMAYGDVCEYFIFTYDDDGFREVFSRELPLYGNVRGQYAGDRFYLVNGNMVESFAMDGFQKVDDIVL</sequence>
<protein>
    <recommendedName>
        <fullName evidence="5">Beta propeller domain-containing protein</fullName>
    </recommendedName>
</protein>
<dbReference type="AlphaFoldDB" id="A0A5M9I4R6"/>
<name>A0A5M9I4R6_9FIRM</name>